<accession>A0A7X6RQ54</accession>
<dbReference type="InterPro" id="IPR016040">
    <property type="entry name" value="NAD(P)-bd_dom"/>
</dbReference>
<dbReference type="InterPro" id="IPR051604">
    <property type="entry name" value="Ergot_Alk_Oxidoreductase"/>
</dbReference>
<proteinExistence type="predicted"/>
<dbReference type="Pfam" id="PF13460">
    <property type="entry name" value="NAD_binding_10"/>
    <property type="match status" value="1"/>
</dbReference>
<evidence type="ECO:0000313" key="2">
    <source>
        <dbReference type="EMBL" id="NKY97811.1"/>
    </source>
</evidence>
<dbReference type="AlphaFoldDB" id="A0A7X6RQ54"/>
<dbReference type="InterPro" id="IPR036291">
    <property type="entry name" value="NAD(P)-bd_dom_sf"/>
</dbReference>
<evidence type="ECO:0000313" key="3">
    <source>
        <dbReference type="Proteomes" id="UP000553209"/>
    </source>
</evidence>
<reference evidence="2 3" key="1">
    <citation type="submission" date="2020-04" db="EMBL/GenBank/DDBJ databases">
        <title>MicrobeNet Type strains.</title>
        <authorList>
            <person name="Nicholson A.C."/>
        </authorList>
    </citation>
    <scope>NUCLEOTIDE SEQUENCE [LARGE SCALE GENOMIC DNA]</scope>
    <source>
        <strain evidence="2 3">ATCC 23612</strain>
    </source>
</reference>
<dbReference type="PANTHER" id="PTHR43162:SF1">
    <property type="entry name" value="PRESTALK A DIFFERENTIATION PROTEIN A"/>
    <property type="match status" value="1"/>
</dbReference>
<evidence type="ECO:0000259" key="1">
    <source>
        <dbReference type="Pfam" id="PF13460"/>
    </source>
</evidence>
<name>A0A7X6RQ54_9ACTN</name>
<dbReference type="EMBL" id="JAAXPG010000007">
    <property type="protein sequence ID" value="NKY97811.1"/>
    <property type="molecule type" value="Genomic_DNA"/>
</dbReference>
<dbReference type="SUPFAM" id="SSF51735">
    <property type="entry name" value="NAD(P)-binding Rossmann-fold domains"/>
    <property type="match status" value="1"/>
</dbReference>
<keyword evidence="3" id="KW-1185">Reference proteome</keyword>
<dbReference type="Proteomes" id="UP000553209">
    <property type="component" value="Unassembled WGS sequence"/>
</dbReference>
<organism evidence="2 3">
    <name type="scientific">Nocardiopsis alborubida</name>
    <dbReference type="NCBI Taxonomy" id="146802"/>
    <lineage>
        <taxon>Bacteria</taxon>
        <taxon>Bacillati</taxon>
        <taxon>Actinomycetota</taxon>
        <taxon>Actinomycetes</taxon>
        <taxon>Streptosporangiales</taxon>
        <taxon>Nocardiopsidaceae</taxon>
        <taxon>Nocardiopsis</taxon>
    </lineage>
</organism>
<protein>
    <submittedName>
        <fullName evidence="2">NAD(P)H-binding protein</fullName>
    </submittedName>
</protein>
<dbReference type="RefSeq" id="WP_061081918.1">
    <property type="nucleotide sequence ID" value="NZ_JAAXPG010000007.1"/>
</dbReference>
<feature type="domain" description="NAD(P)-binding" evidence="1">
    <location>
        <begin position="8"/>
        <end position="136"/>
    </location>
</feature>
<sequence>MKTVLVTGGTGTLGRPVVERLRRAGHQVRSLSRRPDPEDPASFAVDLRRGTGLADAVRGVDTVVHCASTPAGGDIESATHLIRAVREAGVAHLVYVSIVGVDRVPLGYYRVKHTVEGALAASGLGWTVLRATQFHDLVFRLCAGAARLPFMPVPDVDVQPVDAEEVASRLAHLADNPPAGRVADMGGPRVESFRDLAGAYQRWAGTDLRTVPVRLPGAVFAAYRAGGHLVPDRAVGKVPFAEFLDRRPPE</sequence>
<dbReference type="Gene3D" id="3.40.50.720">
    <property type="entry name" value="NAD(P)-binding Rossmann-like Domain"/>
    <property type="match status" value="1"/>
</dbReference>
<gene>
    <name evidence="2" type="ORF">HGB44_09070</name>
</gene>
<comment type="caution">
    <text evidence="2">The sequence shown here is derived from an EMBL/GenBank/DDBJ whole genome shotgun (WGS) entry which is preliminary data.</text>
</comment>
<dbReference type="PANTHER" id="PTHR43162">
    <property type="match status" value="1"/>
</dbReference>